<evidence type="ECO:0000313" key="2">
    <source>
        <dbReference type="EMBL" id="OBZ77373.1"/>
    </source>
</evidence>
<accession>A0A1C7MKH6</accession>
<reference evidence="2 3" key="1">
    <citation type="submission" date="2016-03" db="EMBL/GenBank/DDBJ databases">
        <title>Whole genome sequencing of Grifola frondosa 9006-11.</title>
        <authorList>
            <person name="Min B."/>
            <person name="Park H."/>
            <person name="Kim J.-G."/>
            <person name="Cho H."/>
            <person name="Oh Y.-L."/>
            <person name="Kong W.-S."/>
            <person name="Choi I.-G."/>
        </authorList>
    </citation>
    <scope>NUCLEOTIDE SEQUENCE [LARGE SCALE GENOMIC DNA]</scope>
    <source>
        <strain evidence="2 3">9006-11</strain>
    </source>
</reference>
<comment type="caution">
    <text evidence="2">The sequence shown here is derived from an EMBL/GenBank/DDBJ whole genome shotgun (WGS) entry which is preliminary data.</text>
</comment>
<evidence type="ECO:0000313" key="3">
    <source>
        <dbReference type="Proteomes" id="UP000092993"/>
    </source>
</evidence>
<name>A0A1C7MKH6_GRIFR</name>
<dbReference type="EMBL" id="LUGG01000002">
    <property type="protein sequence ID" value="OBZ77373.1"/>
    <property type="molecule type" value="Genomic_DNA"/>
</dbReference>
<keyword evidence="3" id="KW-1185">Reference proteome</keyword>
<protein>
    <submittedName>
        <fullName evidence="2">Uncharacterized protein</fullName>
    </submittedName>
</protein>
<sequence length="106" mass="12173">MPNPDDRSTYFDATLLALRVLECDFVEFYVSIFPSDNHSSFGYLRIPIKKARLSLLTRLYRLVAQRYLLDTTPHRLPSSSTMQGEPLVRVSGRASVRQPVRGTRQD</sequence>
<gene>
    <name evidence="2" type="ORF">A0H81_02565</name>
</gene>
<dbReference type="AlphaFoldDB" id="A0A1C7MKH6"/>
<organism evidence="2 3">
    <name type="scientific">Grifola frondosa</name>
    <name type="common">Maitake</name>
    <name type="synonym">Polyporus frondosus</name>
    <dbReference type="NCBI Taxonomy" id="5627"/>
    <lineage>
        <taxon>Eukaryota</taxon>
        <taxon>Fungi</taxon>
        <taxon>Dikarya</taxon>
        <taxon>Basidiomycota</taxon>
        <taxon>Agaricomycotina</taxon>
        <taxon>Agaricomycetes</taxon>
        <taxon>Polyporales</taxon>
        <taxon>Grifolaceae</taxon>
        <taxon>Grifola</taxon>
    </lineage>
</organism>
<feature type="region of interest" description="Disordered" evidence="1">
    <location>
        <begin position="74"/>
        <end position="106"/>
    </location>
</feature>
<proteinExistence type="predicted"/>
<evidence type="ECO:0000256" key="1">
    <source>
        <dbReference type="SAM" id="MobiDB-lite"/>
    </source>
</evidence>
<dbReference type="Proteomes" id="UP000092993">
    <property type="component" value="Unassembled WGS sequence"/>
</dbReference>